<dbReference type="Proteomes" id="UP000276776">
    <property type="component" value="Unassembled WGS sequence"/>
</dbReference>
<dbReference type="OrthoDB" id="2564984at2759"/>
<organism evidence="4">
    <name type="scientific">Thelazia callipaeda</name>
    <name type="common">Oriental eyeworm</name>
    <name type="synonym">Parasitic nematode</name>
    <dbReference type="NCBI Taxonomy" id="103827"/>
    <lineage>
        <taxon>Eukaryota</taxon>
        <taxon>Metazoa</taxon>
        <taxon>Ecdysozoa</taxon>
        <taxon>Nematoda</taxon>
        <taxon>Chromadorea</taxon>
        <taxon>Rhabditida</taxon>
        <taxon>Spirurina</taxon>
        <taxon>Spiruromorpha</taxon>
        <taxon>Thelazioidea</taxon>
        <taxon>Thelaziidae</taxon>
        <taxon>Thelazia</taxon>
    </lineage>
</organism>
<accession>A0A0N5CWS7</accession>
<dbReference type="WBParaSite" id="TCLT_0000480901-mRNA-1">
    <property type="protein sequence ID" value="TCLT_0000480901-mRNA-1"/>
    <property type="gene ID" value="TCLT_0000480901"/>
</dbReference>
<reference evidence="2 3" key="2">
    <citation type="submission" date="2018-11" db="EMBL/GenBank/DDBJ databases">
        <authorList>
            <consortium name="Pathogen Informatics"/>
        </authorList>
    </citation>
    <scope>NUCLEOTIDE SEQUENCE [LARGE SCALE GENOMIC DNA]</scope>
</reference>
<dbReference type="AlphaFoldDB" id="A0A0N5CWS7"/>
<evidence type="ECO:0000313" key="2">
    <source>
        <dbReference type="EMBL" id="VDN01962.1"/>
    </source>
</evidence>
<dbReference type="InterPro" id="IPR019317">
    <property type="entry name" value="BRI3"/>
</dbReference>
<protein>
    <submittedName>
        <fullName evidence="4">Brain protein I3</fullName>
    </submittedName>
</protein>
<evidence type="ECO:0000256" key="1">
    <source>
        <dbReference type="SAM" id="Phobius"/>
    </source>
</evidence>
<proteinExistence type="predicted"/>
<keyword evidence="3" id="KW-1185">Reference proteome</keyword>
<keyword evidence="1" id="KW-0472">Membrane</keyword>
<keyword evidence="1" id="KW-1133">Transmembrane helix</keyword>
<feature type="transmembrane region" description="Helical" evidence="1">
    <location>
        <begin position="21"/>
        <end position="42"/>
    </location>
</feature>
<dbReference type="OMA" id="RFSWRAI"/>
<keyword evidence="1" id="KW-0812">Transmembrane</keyword>
<dbReference type="Pfam" id="PF10164">
    <property type="entry name" value="BRI3"/>
    <property type="match status" value="1"/>
</dbReference>
<evidence type="ECO:0000313" key="4">
    <source>
        <dbReference type="WBParaSite" id="TCLT_0000480901-mRNA-1"/>
    </source>
</evidence>
<dbReference type="EMBL" id="UYYF01004304">
    <property type="protein sequence ID" value="VDN01962.1"/>
    <property type="molecule type" value="Genomic_DNA"/>
</dbReference>
<gene>
    <name evidence="2" type="ORF">TCLT_LOCUS4798</name>
</gene>
<name>A0A0N5CWS7_THECL</name>
<sequence>MPLCPICKVYSVKKRFTWSGIIYAVICFPCGIYCCMNARVWFCPLCANEIDYSDGSELSLGQSYRCYRTFRKVADIDQRNNQEQNDS</sequence>
<evidence type="ECO:0000313" key="3">
    <source>
        <dbReference type="Proteomes" id="UP000276776"/>
    </source>
</evidence>
<reference evidence="4" key="1">
    <citation type="submission" date="2017-02" db="UniProtKB">
        <authorList>
            <consortium name="WormBaseParasite"/>
        </authorList>
    </citation>
    <scope>IDENTIFICATION</scope>
</reference>